<evidence type="ECO:0000256" key="7">
    <source>
        <dbReference type="ARBA" id="ARBA00049244"/>
    </source>
</evidence>
<dbReference type="GO" id="GO:0003887">
    <property type="term" value="F:DNA-directed DNA polymerase activity"/>
    <property type="evidence" value="ECO:0007669"/>
    <property type="project" value="UniProtKB-KW"/>
</dbReference>
<feature type="domain" description="DNA polymerase helix-hairpin-helix motif" evidence="11">
    <location>
        <begin position="791"/>
        <end position="869"/>
    </location>
</feature>
<comment type="subcellular location">
    <subcellularLocation>
        <location evidence="1">Cytoplasm</location>
    </subcellularLocation>
</comment>
<dbReference type="InterPro" id="IPR016195">
    <property type="entry name" value="Pol/histidinol_Pase-like"/>
</dbReference>
<evidence type="ECO:0000259" key="9">
    <source>
        <dbReference type="Pfam" id="PF02811"/>
    </source>
</evidence>
<gene>
    <name evidence="13" type="primary">dnaE</name>
    <name evidence="13" type="ORF">KJ970_10785</name>
</gene>
<dbReference type="PANTHER" id="PTHR32294">
    <property type="entry name" value="DNA POLYMERASE III SUBUNIT ALPHA"/>
    <property type="match status" value="1"/>
</dbReference>
<dbReference type="AlphaFoldDB" id="A0A948RUT5"/>
<dbReference type="GO" id="GO:0008408">
    <property type="term" value="F:3'-5' exonuclease activity"/>
    <property type="evidence" value="ECO:0007669"/>
    <property type="project" value="InterPro"/>
</dbReference>
<evidence type="ECO:0000259" key="12">
    <source>
        <dbReference type="Pfam" id="PF17657"/>
    </source>
</evidence>
<dbReference type="Pfam" id="PF14579">
    <property type="entry name" value="HHH_6"/>
    <property type="match status" value="1"/>
</dbReference>
<feature type="domain" description="Bacterial DNA polymerase III alpha subunit NTPase" evidence="10">
    <location>
        <begin position="260"/>
        <end position="536"/>
    </location>
</feature>
<evidence type="ECO:0000256" key="2">
    <source>
        <dbReference type="ARBA" id="ARBA00012417"/>
    </source>
</evidence>
<evidence type="ECO:0000313" key="14">
    <source>
        <dbReference type="Proteomes" id="UP000777784"/>
    </source>
</evidence>
<dbReference type="InterPro" id="IPR029460">
    <property type="entry name" value="DNAPol_HHH"/>
</dbReference>
<dbReference type="EMBL" id="JAHJDP010000061">
    <property type="protein sequence ID" value="MBU2691400.1"/>
    <property type="molecule type" value="Genomic_DNA"/>
</dbReference>
<dbReference type="CDD" id="cd04485">
    <property type="entry name" value="DnaE_OBF"/>
    <property type="match status" value="1"/>
</dbReference>
<name>A0A948RUT5_UNCEI</name>
<feature type="domain" description="OB" evidence="8">
    <location>
        <begin position="989"/>
        <end position="1063"/>
    </location>
</feature>
<dbReference type="Pfam" id="PF17657">
    <property type="entry name" value="DNA_pol3_finger"/>
    <property type="match status" value="1"/>
</dbReference>
<evidence type="ECO:0000256" key="5">
    <source>
        <dbReference type="ARBA" id="ARBA00022705"/>
    </source>
</evidence>
<dbReference type="InterPro" id="IPR004013">
    <property type="entry name" value="PHP_dom"/>
</dbReference>
<reference evidence="13" key="1">
    <citation type="submission" date="2021-05" db="EMBL/GenBank/DDBJ databases">
        <title>Energy efficiency and biological interactions define the core microbiome of deep oligotrophic groundwater.</title>
        <authorList>
            <person name="Mehrshad M."/>
            <person name="Lopez-Fernandez M."/>
            <person name="Bell E."/>
            <person name="Bernier-Latmani R."/>
            <person name="Bertilsson S."/>
            <person name="Dopson M."/>
        </authorList>
    </citation>
    <scope>NUCLEOTIDE SEQUENCE</scope>
    <source>
        <strain evidence="13">Modern_marine.mb.64</strain>
    </source>
</reference>
<dbReference type="Pfam" id="PF07733">
    <property type="entry name" value="DNA_pol3_alpha"/>
    <property type="match status" value="1"/>
</dbReference>
<dbReference type="GO" id="GO:0005737">
    <property type="term" value="C:cytoplasm"/>
    <property type="evidence" value="ECO:0007669"/>
    <property type="project" value="UniProtKB-SubCell"/>
</dbReference>
<evidence type="ECO:0000259" key="8">
    <source>
        <dbReference type="Pfam" id="PF01336"/>
    </source>
</evidence>
<feature type="domain" description="DNA polymerase III alpha subunit finger" evidence="12">
    <location>
        <begin position="541"/>
        <end position="682"/>
    </location>
</feature>
<evidence type="ECO:0000256" key="3">
    <source>
        <dbReference type="ARBA" id="ARBA00022679"/>
    </source>
</evidence>
<dbReference type="GO" id="GO:0006260">
    <property type="term" value="P:DNA replication"/>
    <property type="evidence" value="ECO:0007669"/>
    <property type="project" value="UniProtKB-KW"/>
</dbReference>
<evidence type="ECO:0000256" key="6">
    <source>
        <dbReference type="ARBA" id="ARBA00022932"/>
    </source>
</evidence>
<keyword evidence="5" id="KW-0235">DNA replication</keyword>
<dbReference type="GO" id="GO:0003676">
    <property type="term" value="F:nucleic acid binding"/>
    <property type="evidence" value="ECO:0007669"/>
    <property type="project" value="InterPro"/>
</dbReference>
<sequence>MWGTQSPEQLINRAALERIPGLALTDRDNLYLAVPALKAAAERNVKLLLGAEITRREETSSERKSVVVYALNLDGYGRLCRLITERQTGPDFQIIPSLLRAGLSEVGAGLFVATEDASLLERLAVECPEDRLGALLVRSPGRSRCQESALREAAKRGDLPLLGSVQITVAEPRDLHLHRLLCAIRKKEMVSNITADDQAGAGTVWPSPEEMTELWQDDPGALAGSRDLLERSELTIRDLTSRGPIFPTPPGSSREKSYDQLYRICQVGLNRRYPQITPRVVRRLHRELEIIRELGFIDYFLVVGRIVAEAQRRGIPNVGRGSGAGSIVSYVLGITNVDPIRYRLYFERFLHKLRRDLPDLDIDFCWRRRDEVIRWVYETYGAERVAMISTHNTFHPRSAFREAAKALGVPHGVVNRLCRSIPRCFFSSDDEPSAAPPPAPQSAAPPRSLIEMVRAGPLGHRVPLDDPPFPEIFALAERLLGMPRHLGLHPGGIVISDHVPLAHYVPLQPAAKGIIVTQFEMRAIEEVGLVKIDLLGNRALSTIAETEEILLGGGQKLNWDAIPHDDPNTGRILSMGQSLGCFQLESPGMRQLLVMTNAKNLEGALHALALIRPGPSGSGMKEAFIRRVRGEEPVSVRHPRLESLLLSTHGVMLYEEDVMSVAACIGGFSLALGDLLRRAIAVARAGEKGDEPAGEDPWTGRTLKGLEDGFLQRAVNQGIPVQIAREVWKDLTRFAAYAFCRAHAAGYAVLAYRSAYLKAHFPGPFTAALFNNHQGMYPLRSHVEEARRCGLLIRPPCIHRSEEGWKWETDALRCGLNRIHRLTETMRGRILEERRKEPFRSLGDLWSRVPATFPEIEALVRIGALETVPPGDRRSHLWELYRLARRTRSSHAAAATAAPTLSLPPPKSVAVMTEMAPPSLWERLCDEMEILDMALSGHPIEVLRRMGALADALAKALSAARGNGRGAFRGGRPGRLDDSRDIPKGGRCTMAGWIAAMRRVQTSHGDPMLFVTLDDEFGLVESVVWPGLYHEAVRALGAGRLWLVSGIVKERYGAYTLEMDAIHPMHELSKALHRTDPMKAN</sequence>
<dbReference type="Proteomes" id="UP000777784">
    <property type="component" value="Unassembled WGS sequence"/>
</dbReference>
<dbReference type="Gene3D" id="1.10.150.870">
    <property type="match status" value="1"/>
</dbReference>
<evidence type="ECO:0000313" key="13">
    <source>
        <dbReference type="EMBL" id="MBU2691400.1"/>
    </source>
</evidence>
<keyword evidence="6" id="KW-0239">DNA-directed DNA polymerase</keyword>
<evidence type="ECO:0000259" key="10">
    <source>
        <dbReference type="Pfam" id="PF07733"/>
    </source>
</evidence>
<dbReference type="Pfam" id="PF01336">
    <property type="entry name" value="tRNA_anti-codon"/>
    <property type="match status" value="1"/>
</dbReference>
<feature type="domain" description="PHP" evidence="9">
    <location>
        <begin position="3"/>
        <end position="92"/>
    </location>
</feature>
<dbReference type="InterPro" id="IPR004805">
    <property type="entry name" value="DnaE2/DnaE/PolC"/>
</dbReference>
<comment type="catalytic activity">
    <reaction evidence="7">
        <text>DNA(n) + a 2'-deoxyribonucleoside 5'-triphosphate = DNA(n+1) + diphosphate</text>
        <dbReference type="Rhea" id="RHEA:22508"/>
        <dbReference type="Rhea" id="RHEA-COMP:17339"/>
        <dbReference type="Rhea" id="RHEA-COMP:17340"/>
        <dbReference type="ChEBI" id="CHEBI:33019"/>
        <dbReference type="ChEBI" id="CHEBI:61560"/>
        <dbReference type="ChEBI" id="CHEBI:173112"/>
        <dbReference type="EC" id="2.7.7.7"/>
    </reaction>
</comment>
<comment type="caution">
    <text evidence="13">The sequence shown here is derived from an EMBL/GenBank/DDBJ whole genome shotgun (WGS) entry which is preliminary data.</text>
</comment>
<keyword evidence="3 13" id="KW-0808">Transferase</keyword>
<evidence type="ECO:0000256" key="1">
    <source>
        <dbReference type="ARBA" id="ARBA00004496"/>
    </source>
</evidence>
<dbReference type="InterPro" id="IPR004365">
    <property type="entry name" value="NA-bd_OB_tRNA"/>
</dbReference>
<dbReference type="Gene3D" id="3.20.20.140">
    <property type="entry name" value="Metal-dependent hydrolases"/>
    <property type="match status" value="1"/>
</dbReference>
<evidence type="ECO:0000259" key="11">
    <source>
        <dbReference type="Pfam" id="PF14579"/>
    </source>
</evidence>
<organism evidence="13 14">
    <name type="scientific">Eiseniibacteriota bacterium</name>
    <dbReference type="NCBI Taxonomy" id="2212470"/>
    <lineage>
        <taxon>Bacteria</taxon>
        <taxon>Candidatus Eiseniibacteriota</taxon>
    </lineage>
</organism>
<proteinExistence type="predicted"/>
<dbReference type="InterPro" id="IPR011708">
    <property type="entry name" value="DNA_pol3_alpha_NTPase_dom"/>
</dbReference>
<dbReference type="Pfam" id="PF02811">
    <property type="entry name" value="PHP"/>
    <property type="match status" value="1"/>
</dbReference>
<dbReference type="NCBIfam" id="TIGR00594">
    <property type="entry name" value="polc"/>
    <property type="match status" value="1"/>
</dbReference>
<keyword evidence="4 13" id="KW-0548">Nucleotidyltransferase</keyword>
<protein>
    <recommendedName>
        <fullName evidence="2">DNA-directed DNA polymerase</fullName>
        <ecNumber evidence="2">2.7.7.7</ecNumber>
    </recommendedName>
</protein>
<dbReference type="SUPFAM" id="SSF89550">
    <property type="entry name" value="PHP domain-like"/>
    <property type="match status" value="1"/>
</dbReference>
<accession>A0A948RUT5</accession>
<dbReference type="InterPro" id="IPR040982">
    <property type="entry name" value="DNA_pol3_finger"/>
</dbReference>
<evidence type="ECO:0000256" key="4">
    <source>
        <dbReference type="ARBA" id="ARBA00022695"/>
    </source>
</evidence>
<dbReference type="EC" id="2.7.7.7" evidence="2"/>